<evidence type="ECO:0000256" key="3">
    <source>
        <dbReference type="ARBA" id="ARBA00022507"/>
    </source>
</evidence>
<feature type="compositionally biased region" description="Pro residues" evidence="10">
    <location>
        <begin position="370"/>
        <end position="380"/>
    </location>
</feature>
<dbReference type="PANTHER" id="PTHR28097">
    <property type="entry name" value="PHEROMONE A FACTOR RECEPTOR"/>
    <property type="match status" value="1"/>
</dbReference>
<keyword evidence="5 11" id="KW-1133">Transmembrane helix</keyword>
<feature type="region of interest" description="Disordered" evidence="10">
    <location>
        <begin position="488"/>
        <end position="510"/>
    </location>
</feature>
<evidence type="ECO:0000256" key="1">
    <source>
        <dbReference type="ARBA" id="ARBA00004141"/>
    </source>
</evidence>
<gene>
    <name evidence="12" type="ORF">E1B28_003503</name>
</gene>
<protein>
    <recommendedName>
        <fullName evidence="14">Pheromone receptor</fullName>
    </recommendedName>
</protein>
<keyword evidence="6" id="KW-0297">G-protein coupled receptor</keyword>
<dbReference type="InterPro" id="IPR000481">
    <property type="entry name" value="GPCR_Pheromne_B_alpha_rcpt"/>
</dbReference>
<evidence type="ECO:0000256" key="10">
    <source>
        <dbReference type="SAM" id="MobiDB-lite"/>
    </source>
</evidence>
<reference evidence="12" key="1">
    <citation type="journal article" date="2021" name="Genome Biol. Evol.">
        <title>The assembled and annotated genome of the fairy-ring fungus Marasmius oreades.</title>
        <authorList>
            <person name="Hiltunen M."/>
            <person name="Ament-Velasquez S.L."/>
            <person name="Johannesson H."/>
        </authorList>
    </citation>
    <scope>NUCLEOTIDE SEQUENCE</scope>
    <source>
        <strain evidence="12">03SP1</strain>
    </source>
</reference>
<dbReference type="Proteomes" id="UP001049176">
    <property type="component" value="Chromosome 11"/>
</dbReference>
<dbReference type="InterPro" id="IPR001499">
    <property type="entry name" value="GPCR_STE3"/>
</dbReference>
<dbReference type="PRINTS" id="PR00901">
    <property type="entry name" value="PHEROMONEBAR"/>
</dbReference>
<dbReference type="PANTHER" id="PTHR28097:SF1">
    <property type="entry name" value="PHEROMONE A FACTOR RECEPTOR"/>
    <property type="match status" value="1"/>
</dbReference>
<dbReference type="AlphaFoldDB" id="A0A9P7RLR6"/>
<keyword evidence="8" id="KW-0675">Receptor</keyword>
<evidence type="ECO:0000256" key="2">
    <source>
        <dbReference type="ARBA" id="ARBA00011085"/>
    </source>
</evidence>
<feature type="region of interest" description="Disordered" evidence="10">
    <location>
        <begin position="354"/>
        <end position="394"/>
    </location>
</feature>
<sequence length="602" mass="66554">MPISKDPTFPLFPILSCLGFILVLIPFPWHARASNSGTCAFMIWTALNCLVAFVNSVIWVGSVANIAPVWCDISTQILLGAGIGIPASILCISRRLYMISNIQTVSVTREDKRKAILIDLCIAVGIPIVILALHTIVHPHRFDIFEDVGCTPTTYNTLPAYFLYSMWPLVLATLSLVYSCLNLRSFYNRRVQFSHLVATTSGMNTGRYLRLMLLSCVDIMFTLPLSAYLLYASSHGVVRPWISWEDTHYNFGRVGLFPALLWRNEFNILVSIELTRWVSPFCALSFFALFGFAAESKKNYRLAFWWVAKKFGFSPRQQSRGIVSFDRKKYQPPGHSLDTQDTLPIYVLSSRDHKDLTSGTNSSVELGSPYSPPPISPPAYTPSVPTSPTGSFISLADTENPSRYSIPSMASSCHISISSAYAPTINDSTTLSFPVVAELAPTHAPENNRTSTSSHFGIPVISELPPVAVASDRVAPEDTLALPFGGRHTTTSNGHLTHSPETNPASTLRPVTPDRVYLARAYYPSSTPQNQPPSPPPFHRPFQRLSLYPITKSFPFFPPTIVVTQTQTVYTEDTTENENENINESLHLTSASTSKSTLTSAQ</sequence>
<feature type="transmembrane region" description="Helical" evidence="11">
    <location>
        <begin position="12"/>
        <end position="29"/>
    </location>
</feature>
<evidence type="ECO:0000256" key="9">
    <source>
        <dbReference type="ARBA" id="ARBA00023224"/>
    </source>
</evidence>
<evidence type="ECO:0000256" key="11">
    <source>
        <dbReference type="SAM" id="Phobius"/>
    </source>
</evidence>
<dbReference type="GO" id="GO:0005886">
    <property type="term" value="C:plasma membrane"/>
    <property type="evidence" value="ECO:0007669"/>
    <property type="project" value="TreeGrafter"/>
</dbReference>
<organism evidence="12 13">
    <name type="scientific">Marasmius oreades</name>
    <name type="common">fairy-ring Marasmius</name>
    <dbReference type="NCBI Taxonomy" id="181124"/>
    <lineage>
        <taxon>Eukaryota</taxon>
        <taxon>Fungi</taxon>
        <taxon>Dikarya</taxon>
        <taxon>Basidiomycota</taxon>
        <taxon>Agaricomycotina</taxon>
        <taxon>Agaricomycetes</taxon>
        <taxon>Agaricomycetidae</taxon>
        <taxon>Agaricales</taxon>
        <taxon>Marasmiineae</taxon>
        <taxon>Marasmiaceae</taxon>
        <taxon>Marasmius</taxon>
    </lineage>
</organism>
<comment type="similarity">
    <text evidence="2">Belongs to the G-protein coupled receptor 4 family.</text>
</comment>
<dbReference type="RefSeq" id="XP_043002450.1">
    <property type="nucleotide sequence ID" value="XM_043160493.1"/>
</dbReference>
<dbReference type="CDD" id="cd14966">
    <property type="entry name" value="7tmD_STE3"/>
    <property type="match status" value="1"/>
</dbReference>
<name>A0A9P7RLR6_9AGAR</name>
<proteinExistence type="inferred from homology"/>
<evidence type="ECO:0000313" key="13">
    <source>
        <dbReference type="Proteomes" id="UP001049176"/>
    </source>
</evidence>
<evidence type="ECO:0000256" key="8">
    <source>
        <dbReference type="ARBA" id="ARBA00023170"/>
    </source>
</evidence>
<feature type="transmembrane region" description="Helical" evidence="11">
    <location>
        <begin position="73"/>
        <end position="94"/>
    </location>
</feature>
<dbReference type="GO" id="GO:0000750">
    <property type="term" value="P:pheromone-dependent signal transduction involved in conjugation with cellular fusion"/>
    <property type="evidence" value="ECO:0007669"/>
    <property type="project" value="TreeGrafter"/>
</dbReference>
<dbReference type="EMBL" id="CM032191">
    <property type="protein sequence ID" value="KAG7085979.1"/>
    <property type="molecule type" value="Genomic_DNA"/>
</dbReference>
<dbReference type="PRINTS" id="PR00899">
    <property type="entry name" value="GPCRSTE3"/>
</dbReference>
<feature type="transmembrane region" description="Helical" evidence="11">
    <location>
        <begin position="161"/>
        <end position="181"/>
    </location>
</feature>
<accession>A0A9P7RLR6</accession>
<comment type="caution">
    <text evidence="12">The sequence shown here is derived from an EMBL/GenBank/DDBJ whole genome shotgun (WGS) entry which is preliminary data.</text>
</comment>
<keyword evidence="4 11" id="KW-0812">Transmembrane</keyword>
<keyword evidence="3" id="KW-0589">Pheromone response</keyword>
<feature type="transmembrane region" description="Helical" evidence="11">
    <location>
        <begin position="211"/>
        <end position="231"/>
    </location>
</feature>
<keyword evidence="9" id="KW-0807">Transducer</keyword>
<feature type="compositionally biased region" description="Polar residues" evidence="10">
    <location>
        <begin position="488"/>
        <end position="506"/>
    </location>
</feature>
<dbReference type="OrthoDB" id="2874149at2759"/>
<keyword evidence="13" id="KW-1185">Reference proteome</keyword>
<evidence type="ECO:0000256" key="6">
    <source>
        <dbReference type="ARBA" id="ARBA00023040"/>
    </source>
</evidence>
<evidence type="ECO:0000256" key="7">
    <source>
        <dbReference type="ARBA" id="ARBA00023136"/>
    </source>
</evidence>
<feature type="transmembrane region" description="Helical" evidence="11">
    <location>
        <begin position="115"/>
        <end position="137"/>
    </location>
</feature>
<evidence type="ECO:0000256" key="4">
    <source>
        <dbReference type="ARBA" id="ARBA00022692"/>
    </source>
</evidence>
<dbReference type="GO" id="GO:0004934">
    <property type="term" value="F:mating-type alpha-factor pheromone receptor activity"/>
    <property type="evidence" value="ECO:0007669"/>
    <property type="project" value="InterPro"/>
</dbReference>
<feature type="transmembrane region" description="Helical" evidence="11">
    <location>
        <begin position="41"/>
        <end position="61"/>
    </location>
</feature>
<evidence type="ECO:0008006" key="14">
    <source>
        <dbReference type="Google" id="ProtNLM"/>
    </source>
</evidence>
<comment type="subcellular location">
    <subcellularLocation>
        <location evidence="1">Membrane</location>
        <topology evidence="1">Multi-pass membrane protein</topology>
    </subcellularLocation>
</comment>
<dbReference type="KEGG" id="more:E1B28_003503"/>
<keyword evidence="7 11" id="KW-0472">Membrane</keyword>
<evidence type="ECO:0000313" key="12">
    <source>
        <dbReference type="EMBL" id="KAG7085979.1"/>
    </source>
</evidence>
<dbReference type="Pfam" id="PF02076">
    <property type="entry name" value="STE3"/>
    <property type="match status" value="1"/>
</dbReference>
<dbReference type="GeneID" id="66072579"/>
<evidence type="ECO:0000256" key="5">
    <source>
        <dbReference type="ARBA" id="ARBA00022989"/>
    </source>
</evidence>